<dbReference type="Gene3D" id="3.90.1170.50">
    <property type="entry name" value="Aldehyde oxidase/xanthine dehydrogenase, a/b hammerhead"/>
    <property type="match status" value="1"/>
</dbReference>
<dbReference type="Pfam" id="PF20256">
    <property type="entry name" value="MoCoBD_2"/>
    <property type="match status" value="1"/>
</dbReference>
<gene>
    <name evidence="2" type="ORF">METZ01_LOCUS291825</name>
</gene>
<dbReference type="AlphaFoldDB" id="A0A382LVN0"/>
<protein>
    <recommendedName>
        <fullName evidence="1">Aldehyde oxidase/xanthine dehydrogenase second molybdopterin binding domain-containing protein</fullName>
    </recommendedName>
</protein>
<feature type="domain" description="Aldehyde oxidase/xanthine dehydrogenase second molybdopterin binding" evidence="1">
    <location>
        <begin position="22"/>
        <end position="174"/>
    </location>
</feature>
<name>A0A382LVN0_9ZZZZ</name>
<accession>A0A382LVN0</accession>
<reference evidence="2" key="1">
    <citation type="submission" date="2018-05" db="EMBL/GenBank/DDBJ databases">
        <authorList>
            <person name="Lanie J.A."/>
            <person name="Ng W.-L."/>
            <person name="Kazmierczak K.M."/>
            <person name="Andrzejewski T.M."/>
            <person name="Davidsen T.M."/>
            <person name="Wayne K.J."/>
            <person name="Tettelin H."/>
            <person name="Glass J.I."/>
            <person name="Rusch D."/>
            <person name="Podicherti R."/>
            <person name="Tsui H.-C.T."/>
            <person name="Winkler M.E."/>
        </authorList>
    </citation>
    <scope>NUCLEOTIDE SEQUENCE</scope>
</reference>
<dbReference type="InterPro" id="IPR052516">
    <property type="entry name" value="N-heterocyclic_Hydroxylase"/>
</dbReference>
<dbReference type="SUPFAM" id="SSF56003">
    <property type="entry name" value="Molybdenum cofactor-binding domain"/>
    <property type="match status" value="1"/>
</dbReference>
<feature type="non-terminal residue" evidence="2">
    <location>
        <position position="232"/>
    </location>
</feature>
<dbReference type="PANTHER" id="PTHR47495">
    <property type="entry name" value="ALDEHYDE DEHYDROGENASE"/>
    <property type="match status" value="1"/>
</dbReference>
<evidence type="ECO:0000313" key="2">
    <source>
        <dbReference type="EMBL" id="SVC38971.1"/>
    </source>
</evidence>
<organism evidence="2">
    <name type="scientific">marine metagenome</name>
    <dbReference type="NCBI Taxonomy" id="408172"/>
    <lineage>
        <taxon>unclassified sequences</taxon>
        <taxon>metagenomes</taxon>
        <taxon>ecological metagenomes</taxon>
    </lineage>
</organism>
<dbReference type="InterPro" id="IPR046867">
    <property type="entry name" value="AldOxase/xan_DH_MoCoBD2"/>
</dbReference>
<dbReference type="PANTHER" id="PTHR47495:SF2">
    <property type="entry name" value="ALDEHYDE DEHYDROGENASE"/>
    <property type="match status" value="1"/>
</dbReference>
<dbReference type="EMBL" id="UINC01088599">
    <property type="protein sequence ID" value="SVC38971.1"/>
    <property type="molecule type" value="Genomic_DNA"/>
</dbReference>
<dbReference type="Gene3D" id="3.30.365.10">
    <property type="entry name" value="Aldehyde oxidase/xanthine dehydrogenase, molybdopterin binding domain"/>
    <property type="match status" value="1"/>
</dbReference>
<dbReference type="InterPro" id="IPR037165">
    <property type="entry name" value="AldOxase/xan_DH_Mopterin-bd_sf"/>
</dbReference>
<proteinExistence type="predicted"/>
<evidence type="ECO:0000259" key="1">
    <source>
        <dbReference type="Pfam" id="PF20256"/>
    </source>
</evidence>
<sequence length="232" mass="25125">MLVGCSYQSNPNLSTPNAKSEDLGLFIRIAKDNSITIISPTSEIGQGTHTAHAMIIADELEADWKKINVVTTHTIRSEYKTSSTVGTGGNRGIRLWWDRLAEIGAGTRELLIKAGAQEMGVPVKECEAKKSYVHHRSSGRKLSYGQLAETASKLKPSSSPKLKTKDQYRFVGKAMPRLDIPTKVNGTAIYGTDVRLPGMRYAAVSQSPVFGGEVKSYDKAAAMAVRGVEAVI</sequence>
<dbReference type="GO" id="GO:0016491">
    <property type="term" value="F:oxidoreductase activity"/>
    <property type="evidence" value="ECO:0007669"/>
    <property type="project" value="InterPro"/>
</dbReference>